<sequence length="240" mass="26437">MSAPELQADTVLSVEDLSVSYGKVQALEDVDIDVRSGETVAVIGPNGAGKSTLVDTIGGFHEYDGSVRFNGTEVADTSTPELIENGLFYCTERRDLFDFMSVEQNLRLGSYLNGEGEEKRLEEVFDLFPRLEERRSQETQSLSGGEKQMLSLGRGLMSDPEFLILDEPSIGLAPVILQDISEALESIQELSVEILICEQNITFALEHADRLYLLENGSVRRSGTPDSLESDKFVETYIGG</sequence>
<accession>W0JI68</accession>
<evidence type="ECO:0000256" key="4">
    <source>
        <dbReference type="ARBA" id="ARBA00022840"/>
    </source>
</evidence>
<evidence type="ECO:0000313" key="7">
    <source>
        <dbReference type="EMBL" id="AHF98278.1"/>
    </source>
</evidence>
<gene>
    <name evidence="7" type="ORF">HALLA_04700</name>
</gene>
<keyword evidence="8" id="KW-1185">Reference proteome</keyword>
<dbReference type="GeneID" id="25143811"/>
<evidence type="ECO:0000256" key="2">
    <source>
        <dbReference type="ARBA" id="ARBA00022448"/>
    </source>
</evidence>
<dbReference type="GO" id="GO:0015807">
    <property type="term" value="P:L-amino acid transport"/>
    <property type="evidence" value="ECO:0007669"/>
    <property type="project" value="TreeGrafter"/>
</dbReference>
<feature type="domain" description="ABC transporter" evidence="6">
    <location>
        <begin position="12"/>
        <end position="238"/>
    </location>
</feature>
<dbReference type="GO" id="GO:0015658">
    <property type="term" value="F:branched-chain amino acid transmembrane transporter activity"/>
    <property type="evidence" value="ECO:0007669"/>
    <property type="project" value="TreeGrafter"/>
</dbReference>
<dbReference type="InterPro" id="IPR017871">
    <property type="entry name" value="ABC_transporter-like_CS"/>
</dbReference>
<evidence type="ECO:0000256" key="1">
    <source>
        <dbReference type="ARBA" id="ARBA00005417"/>
    </source>
</evidence>
<evidence type="ECO:0000313" key="8">
    <source>
        <dbReference type="Proteomes" id="UP000019024"/>
    </source>
</evidence>
<dbReference type="SUPFAM" id="SSF52540">
    <property type="entry name" value="P-loop containing nucleoside triphosphate hydrolases"/>
    <property type="match status" value="1"/>
</dbReference>
<dbReference type="PATRIC" id="fig|797299.3.peg.1"/>
<dbReference type="CDD" id="cd03224">
    <property type="entry name" value="ABC_TM1139_LivF_branched"/>
    <property type="match status" value="1"/>
</dbReference>
<dbReference type="Pfam" id="PF00005">
    <property type="entry name" value="ABC_tran"/>
    <property type="match status" value="1"/>
</dbReference>
<dbReference type="eggNOG" id="arCOG00924">
    <property type="taxonomic scope" value="Archaea"/>
</dbReference>
<dbReference type="GO" id="GO:0005524">
    <property type="term" value="F:ATP binding"/>
    <property type="evidence" value="ECO:0007669"/>
    <property type="project" value="UniProtKB-KW"/>
</dbReference>
<dbReference type="RefSeq" id="WP_049951469.1">
    <property type="nucleotide sequence ID" value="NZ_CP007055.1"/>
</dbReference>
<dbReference type="PROSITE" id="PS00211">
    <property type="entry name" value="ABC_TRANSPORTER_1"/>
    <property type="match status" value="1"/>
</dbReference>
<dbReference type="InterPro" id="IPR052156">
    <property type="entry name" value="BCAA_Transport_ATP-bd_LivF"/>
</dbReference>
<dbReference type="InterPro" id="IPR003439">
    <property type="entry name" value="ABC_transporter-like_ATP-bd"/>
</dbReference>
<organism evidence="7 8">
    <name type="scientific">Halostagnicola larsenii XH-48</name>
    <dbReference type="NCBI Taxonomy" id="797299"/>
    <lineage>
        <taxon>Archaea</taxon>
        <taxon>Methanobacteriati</taxon>
        <taxon>Methanobacteriota</taxon>
        <taxon>Stenosarchaea group</taxon>
        <taxon>Halobacteria</taxon>
        <taxon>Halobacteriales</taxon>
        <taxon>Natrialbaceae</taxon>
        <taxon>Halostagnicola</taxon>
    </lineage>
</organism>
<dbReference type="InterPro" id="IPR003593">
    <property type="entry name" value="AAA+_ATPase"/>
</dbReference>
<dbReference type="Gene3D" id="3.40.50.300">
    <property type="entry name" value="P-loop containing nucleotide triphosphate hydrolases"/>
    <property type="match status" value="1"/>
</dbReference>
<dbReference type="PANTHER" id="PTHR43820">
    <property type="entry name" value="HIGH-AFFINITY BRANCHED-CHAIN AMINO ACID TRANSPORT ATP-BINDING PROTEIN LIVF"/>
    <property type="match status" value="1"/>
</dbReference>
<evidence type="ECO:0000256" key="3">
    <source>
        <dbReference type="ARBA" id="ARBA00022741"/>
    </source>
</evidence>
<dbReference type="HOGENOM" id="CLU_000604_1_2_2"/>
<dbReference type="AlphaFoldDB" id="W0JI68"/>
<keyword evidence="2" id="KW-0813">Transport</keyword>
<comment type="similarity">
    <text evidence="1">Belongs to the ABC transporter superfamily.</text>
</comment>
<protein>
    <submittedName>
        <fullName evidence="7">Amino acid ABC transporter ATPase</fullName>
    </submittedName>
</protein>
<proteinExistence type="inferred from homology"/>
<dbReference type="STRING" id="797299.HALLA_04700"/>
<name>W0JI68_9EURY</name>
<dbReference type="Proteomes" id="UP000019024">
    <property type="component" value="Chromosome"/>
</dbReference>
<dbReference type="InterPro" id="IPR027417">
    <property type="entry name" value="P-loop_NTPase"/>
</dbReference>
<dbReference type="EMBL" id="CP007055">
    <property type="protein sequence ID" value="AHF98278.1"/>
    <property type="molecule type" value="Genomic_DNA"/>
</dbReference>
<evidence type="ECO:0000259" key="6">
    <source>
        <dbReference type="PROSITE" id="PS50893"/>
    </source>
</evidence>
<dbReference type="KEGG" id="hlr:HALLA_04700"/>
<dbReference type="GO" id="GO:0016887">
    <property type="term" value="F:ATP hydrolysis activity"/>
    <property type="evidence" value="ECO:0007669"/>
    <property type="project" value="InterPro"/>
</dbReference>
<reference evidence="7 8" key="1">
    <citation type="submission" date="2014-01" db="EMBL/GenBank/DDBJ databases">
        <authorList>
            <consortium name="DOE Joint Genome Institute"/>
            <person name="Anderson I."/>
            <person name="Huntemann M."/>
            <person name="Han J."/>
            <person name="Chen A."/>
            <person name="Kyrpides N."/>
            <person name="Mavromatis K."/>
            <person name="Markowitz V."/>
            <person name="Palaniappan K."/>
            <person name="Ivanova N."/>
            <person name="Schaumberg A."/>
            <person name="Pati A."/>
            <person name="Liolios K."/>
            <person name="Nordberg H.P."/>
            <person name="Cantor M.N."/>
            <person name="Hua S.X."/>
            <person name="Woyke T."/>
        </authorList>
    </citation>
    <scope>NUCLEOTIDE SEQUENCE [LARGE SCALE GENOMIC DNA]</scope>
    <source>
        <strain evidence="7 8">XH-48</strain>
    </source>
</reference>
<dbReference type="SMART" id="SM00382">
    <property type="entry name" value="AAA"/>
    <property type="match status" value="1"/>
</dbReference>
<keyword evidence="5" id="KW-0029">Amino-acid transport</keyword>
<keyword evidence="3" id="KW-0547">Nucleotide-binding</keyword>
<dbReference type="PANTHER" id="PTHR43820:SF4">
    <property type="entry name" value="HIGH-AFFINITY BRANCHED-CHAIN AMINO ACID TRANSPORT ATP-BINDING PROTEIN LIVF"/>
    <property type="match status" value="1"/>
</dbReference>
<dbReference type="OrthoDB" id="97750at2157"/>
<keyword evidence="4" id="KW-0067">ATP-binding</keyword>
<dbReference type="PROSITE" id="PS50893">
    <property type="entry name" value="ABC_TRANSPORTER_2"/>
    <property type="match status" value="1"/>
</dbReference>
<evidence type="ECO:0000256" key="5">
    <source>
        <dbReference type="ARBA" id="ARBA00022970"/>
    </source>
</evidence>